<dbReference type="AlphaFoldDB" id="A0A6G1KRS6"/>
<accession>A0A6G1KRS6</accession>
<organism evidence="2 3">
    <name type="scientific">Pleomassaria siparia CBS 279.74</name>
    <dbReference type="NCBI Taxonomy" id="1314801"/>
    <lineage>
        <taxon>Eukaryota</taxon>
        <taxon>Fungi</taxon>
        <taxon>Dikarya</taxon>
        <taxon>Ascomycota</taxon>
        <taxon>Pezizomycotina</taxon>
        <taxon>Dothideomycetes</taxon>
        <taxon>Pleosporomycetidae</taxon>
        <taxon>Pleosporales</taxon>
        <taxon>Pleomassariaceae</taxon>
        <taxon>Pleomassaria</taxon>
    </lineage>
</organism>
<dbReference type="OrthoDB" id="67027at2759"/>
<sequence length="153" mass="16577">MFDAAKQVHAIEEKFGYVFKNKLLCVEALKMSGTDHPIYFDGTIHPIVGNNRLALLGDRALSLSLTELWFKTGQSTKTYSTLNLGTITRVSLAGRGHKIGLGKNILRPSSATSEASINQVGETFEAVLGAVYVDSGYSLQAVTAATRRLEVDD</sequence>
<dbReference type="PROSITE" id="PS50142">
    <property type="entry name" value="RNASE_3_2"/>
    <property type="match status" value="1"/>
</dbReference>
<dbReference type="InterPro" id="IPR000999">
    <property type="entry name" value="RNase_III_dom"/>
</dbReference>
<proteinExistence type="predicted"/>
<feature type="domain" description="RNase III" evidence="1">
    <location>
        <begin position="8"/>
        <end position="136"/>
    </location>
</feature>
<dbReference type="InterPro" id="IPR036389">
    <property type="entry name" value="RNase_III_sf"/>
</dbReference>
<dbReference type="SUPFAM" id="SSF69065">
    <property type="entry name" value="RNase III domain-like"/>
    <property type="match status" value="1"/>
</dbReference>
<feature type="non-terminal residue" evidence="2">
    <location>
        <position position="153"/>
    </location>
</feature>
<name>A0A6G1KRS6_9PLEO</name>
<protein>
    <submittedName>
        <fullName evidence="2">Ribonuclease III</fullName>
    </submittedName>
</protein>
<keyword evidence="3" id="KW-1185">Reference proteome</keyword>
<dbReference type="Gene3D" id="1.10.1520.10">
    <property type="entry name" value="Ribonuclease III domain"/>
    <property type="match status" value="1"/>
</dbReference>
<dbReference type="GO" id="GO:0004525">
    <property type="term" value="F:ribonuclease III activity"/>
    <property type="evidence" value="ECO:0007669"/>
    <property type="project" value="InterPro"/>
</dbReference>
<dbReference type="Pfam" id="PF14622">
    <property type="entry name" value="Ribonucleas_3_3"/>
    <property type="match status" value="1"/>
</dbReference>
<evidence type="ECO:0000259" key="1">
    <source>
        <dbReference type="PROSITE" id="PS50142"/>
    </source>
</evidence>
<dbReference type="GO" id="GO:0006396">
    <property type="term" value="P:RNA processing"/>
    <property type="evidence" value="ECO:0007669"/>
    <property type="project" value="InterPro"/>
</dbReference>
<dbReference type="Proteomes" id="UP000799428">
    <property type="component" value="Unassembled WGS sequence"/>
</dbReference>
<reference evidence="2" key="1">
    <citation type="journal article" date="2020" name="Stud. Mycol.">
        <title>101 Dothideomycetes genomes: a test case for predicting lifestyles and emergence of pathogens.</title>
        <authorList>
            <person name="Haridas S."/>
            <person name="Albert R."/>
            <person name="Binder M."/>
            <person name="Bloem J."/>
            <person name="Labutti K."/>
            <person name="Salamov A."/>
            <person name="Andreopoulos B."/>
            <person name="Baker S."/>
            <person name="Barry K."/>
            <person name="Bills G."/>
            <person name="Bluhm B."/>
            <person name="Cannon C."/>
            <person name="Castanera R."/>
            <person name="Culley D."/>
            <person name="Daum C."/>
            <person name="Ezra D."/>
            <person name="Gonzalez J."/>
            <person name="Henrissat B."/>
            <person name="Kuo A."/>
            <person name="Liang C."/>
            <person name="Lipzen A."/>
            <person name="Lutzoni F."/>
            <person name="Magnuson J."/>
            <person name="Mondo S."/>
            <person name="Nolan M."/>
            <person name="Ohm R."/>
            <person name="Pangilinan J."/>
            <person name="Park H.-J."/>
            <person name="Ramirez L."/>
            <person name="Alfaro M."/>
            <person name="Sun H."/>
            <person name="Tritt A."/>
            <person name="Yoshinaga Y."/>
            <person name="Zwiers L.-H."/>
            <person name="Turgeon B."/>
            <person name="Goodwin S."/>
            <person name="Spatafora J."/>
            <person name="Crous P."/>
            <person name="Grigoriev I."/>
        </authorList>
    </citation>
    <scope>NUCLEOTIDE SEQUENCE</scope>
    <source>
        <strain evidence="2">CBS 279.74</strain>
    </source>
</reference>
<gene>
    <name evidence="2" type="ORF">K504DRAFT_344982</name>
</gene>
<dbReference type="EMBL" id="MU005764">
    <property type="protein sequence ID" value="KAF2715255.1"/>
    <property type="molecule type" value="Genomic_DNA"/>
</dbReference>
<evidence type="ECO:0000313" key="3">
    <source>
        <dbReference type="Proteomes" id="UP000799428"/>
    </source>
</evidence>
<evidence type="ECO:0000313" key="2">
    <source>
        <dbReference type="EMBL" id="KAF2715255.1"/>
    </source>
</evidence>